<gene>
    <name evidence="1" type="ORF">GCM10025791_24190</name>
</gene>
<dbReference type="Proteomes" id="UP001409585">
    <property type="component" value="Unassembled WGS sequence"/>
</dbReference>
<keyword evidence="2" id="KW-1185">Reference proteome</keyword>
<reference evidence="2" key="1">
    <citation type="journal article" date="2019" name="Int. J. Syst. Evol. Microbiol.">
        <title>The Global Catalogue of Microorganisms (GCM) 10K type strain sequencing project: providing services to taxonomists for standard genome sequencing and annotation.</title>
        <authorList>
            <consortium name="The Broad Institute Genomics Platform"/>
            <consortium name="The Broad Institute Genome Sequencing Center for Infectious Disease"/>
            <person name="Wu L."/>
            <person name="Ma J."/>
        </authorList>
    </citation>
    <scope>NUCLEOTIDE SEQUENCE [LARGE SCALE GENOMIC DNA]</scope>
    <source>
        <strain evidence="2">JCM 19134</strain>
    </source>
</reference>
<organism evidence="1 2">
    <name type="scientific">Halioxenophilus aromaticivorans</name>
    <dbReference type="NCBI Taxonomy" id="1306992"/>
    <lineage>
        <taxon>Bacteria</taxon>
        <taxon>Pseudomonadati</taxon>
        <taxon>Pseudomonadota</taxon>
        <taxon>Gammaproteobacteria</taxon>
        <taxon>Alteromonadales</taxon>
        <taxon>Alteromonadaceae</taxon>
        <taxon>Halioxenophilus</taxon>
    </lineage>
</organism>
<evidence type="ECO:0000313" key="2">
    <source>
        <dbReference type="Proteomes" id="UP001409585"/>
    </source>
</evidence>
<sequence>MPIPIAYTAIWRAHKKEHLLGMELTQGLIGFAGGEPMFVGDEMQGPLVFLAALPSRMPPLLNAH</sequence>
<proteinExistence type="predicted"/>
<dbReference type="RefSeq" id="WP_345422245.1">
    <property type="nucleotide sequence ID" value="NZ_AP031496.1"/>
</dbReference>
<dbReference type="AlphaFoldDB" id="A0AAV3U2S9"/>
<accession>A0AAV3U2S9</accession>
<name>A0AAV3U2S9_9ALTE</name>
<protein>
    <submittedName>
        <fullName evidence="1">Uncharacterized protein</fullName>
    </submittedName>
</protein>
<evidence type="ECO:0000313" key="1">
    <source>
        <dbReference type="EMBL" id="GAA4944412.1"/>
    </source>
</evidence>
<dbReference type="EMBL" id="BAABLX010000023">
    <property type="protein sequence ID" value="GAA4944412.1"/>
    <property type="molecule type" value="Genomic_DNA"/>
</dbReference>
<comment type="caution">
    <text evidence="1">The sequence shown here is derived from an EMBL/GenBank/DDBJ whole genome shotgun (WGS) entry which is preliminary data.</text>
</comment>